<feature type="signal peptide" evidence="3">
    <location>
        <begin position="1"/>
        <end position="22"/>
    </location>
</feature>
<keyword evidence="3" id="KW-0732">Signal</keyword>
<reference evidence="5" key="1">
    <citation type="submission" date="2021-04" db="EMBL/GenBank/DDBJ databases">
        <authorList>
            <person name="Hornung B."/>
        </authorList>
    </citation>
    <scope>NUCLEOTIDE SEQUENCE</scope>
    <source>
        <strain evidence="5">G5G6</strain>
    </source>
</reference>
<organism evidence="5 6">
    <name type="scientific">Georgfuchsia toluolica</name>
    <dbReference type="NCBI Taxonomy" id="424218"/>
    <lineage>
        <taxon>Bacteria</taxon>
        <taxon>Pseudomonadati</taxon>
        <taxon>Pseudomonadota</taxon>
        <taxon>Betaproteobacteria</taxon>
        <taxon>Nitrosomonadales</taxon>
        <taxon>Sterolibacteriaceae</taxon>
        <taxon>Georgfuchsia</taxon>
    </lineage>
</organism>
<dbReference type="SUPFAM" id="SSF51261">
    <property type="entry name" value="Duplicated hybrid motif"/>
    <property type="match status" value="1"/>
</dbReference>
<evidence type="ECO:0000313" key="6">
    <source>
        <dbReference type="Proteomes" id="UP000742786"/>
    </source>
</evidence>
<dbReference type="Proteomes" id="UP000742786">
    <property type="component" value="Unassembled WGS sequence"/>
</dbReference>
<dbReference type="PROSITE" id="PS51257">
    <property type="entry name" value="PROKAR_LIPOPROTEIN"/>
    <property type="match status" value="1"/>
</dbReference>
<dbReference type="EMBL" id="CAJQUM010000001">
    <property type="protein sequence ID" value="CAG4882963.1"/>
    <property type="molecule type" value="Genomic_DNA"/>
</dbReference>
<dbReference type="RefSeq" id="WP_220634978.1">
    <property type="nucleotide sequence ID" value="NZ_CAJQUM010000001.1"/>
</dbReference>
<evidence type="ECO:0000313" key="5">
    <source>
        <dbReference type="EMBL" id="CAG4882963.1"/>
    </source>
</evidence>
<dbReference type="InterPro" id="IPR011055">
    <property type="entry name" value="Dup_hybrid_motif"/>
</dbReference>
<dbReference type="GO" id="GO:0032153">
    <property type="term" value="C:cell division site"/>
    <property type="evidence" value="ECO:0007669"/>
    <property type="project" value="TreeGrafter"/>
</dbReference>
<dbReference type="PROSITE" id="PS51782">
    <property type="entry name" value="LYSM"/>
    <property type="match status" value="1"/>
</dbReference>
<feature type="domain" description="LysM" evidence="4">
    <location>
        <begin position="53"/>
        <end position="97"/>
    </location>
</feature>
<protein>
    <submittedName>
        <fullName evidence="5">LysM peptidoglycan-binding domain-containing protein</fullName>
    </submittedName>
</protein>
<accession>A0A916J357</accession>
<dbReference type="CDD" id="cd12797">
    <property type="entry name" value="M23_peptidase"/>
    <property type="match status" value="1"/>
</dbReference>
<comment type="caution">
    <text evidence="5">The sequence shown here is derived from an EMBL/GenBank/DDBJ whole genome shotgun (WGS) entry which is preliminary data.</text>
</comment>
<comment type="similarity">
    <text evidence="1">Belongs to the E.coli NlpD/Haemophilus LppB family.</text>
</comment>
<proteinExistence type="inferred from homology"/>
<evidence type="ECO:0000256" key="1">
    <source>
        <dbReference type="ARBA" id="ARBA00038420"/>
    </source>
</evidence>
<sequence length="310" mass="33023">MNLRAIFLLTGWVALLAGCASSGPAPVIERVRPQAIEHAAPPEHAAPIEVKPGYYLVKKGDTLRGIALEHGQDYKDIAAWNNLDNPNLIRIDQVLRVVPPGSSNEGEVAGAETRPITPPVQIESRPVENKAVVTDSLKREPKGGTQPYTNEAWALLQKPAQATAATVPAATVLPPVKPAESTAKPMAAADIDWAWPTANKVTTSFSEAGSKGLDFNGTAGDSVLAAASGKVTLVTNSLRGYGNLIVIKHNATYLSVYAHNSKMLVTEGQTVSKGQKVAEIGSSDSDHPNLHFEIRREGKPVDPAKYLPQR</sequence>
<feature type="chain" id="PRO_5037571148" evidence="3">
    <location>
        <begin position="23"/>
        <end position="310"/>
    </location>
</feature>
<dbReference type="GO" id="GO:0004222">
    <property type="term" value="F:metalloendopeptidase activity"/>
    <property type="evidence" value="ECO:0007669"/>
    <property type="project" value="TreeGrafter"/>
</dbReference>
<name>A0A916J357_9PROT</name>
<evidence type="ECO:0000256" key="2">
    <source>
        <dbReference type="SAM" id="MobiDB-lite"/>
    </source>
</evidence>
<dbReference type="Gene3D" id="3.10.350.10">
    <property type="entry name" value="LysM domain"/>
    <property type="match status" value="1"/>
</dbReference>
<dbReference type="PANTHER" id="PTHR21666">
    <property type="entry name" value="PEPTIDASE-RELATED"/>
    <property type="match status" value="1"/>
</dbReference>
<dbReference type="GO" id="GO:0009279">
    <property type="term" value="C:cell outer membrane"/>
    <property type="evidence" value="ECO:0007669"/>
    <property type="project" value="TreeGrafter"/>
</dbReference>
<keyword evidence="6" id="KW-1185">Reference proteome</keyword>
<evidence type="ECO:0000256" key="3">
    <source>
        <dbReference type="SAM" id="SignalP"/>
    </source>
</evidence>
<dbReference type="InterPro" id="IPR018392">
    <property type="entry name" value="LysM"/>
</dbReference>
<dbReference type="Pfam" id="PF01551">
    <property type="entry name" value="Peptidase_M23"/>
    <property type="match status" value="1"/>
</dbReference>
<dbReference type="Pfam" id="PF01476">
    <property type="entry name" value="LysM"/>
    <property type="match status" value="1"/>
</dbReference>
<feature type="compositionally biased region" description="Basic and acidic residues" evidence="2">
    <location>
        <begin position="284"/>
        <end position="302"/>
    </location>
</feature>
<feature type="region of interest" description="Disordered" evidence="2">
    <location>
        <begin position="278"/>
        <end position="310"/>
    </location>
</feature>
<dbReference type="SMART" id="SM00257">
    <property type="entry name" value="LysM"/>
    <property type="match status" value="1"/>
</dbReference>
<dbReference type="InterPro" id="IPR050570">
    <property type="entry name" value="Cell_wall_metabolism_enzyme"/>
</dbReference>
<dbReference type="InterPro" id="IPR016047">
    <property type="entry name" value="M23ase_b-sheet_dom"/>
</dbReference>
<dbReference type="AlphaFoldDB" id="A0A916J357"/>
<dbReference type="CDD" id="cd00118">
    <property type="entry name" value="LysM"/>
    <property type="match status" value="1"/>
</dbReference>
<dbReference type="Gene3D" id="2.70.70.10">
    <property type="entry name" value="Glucose Permease (Domain IIA)"/>
    <property type="match status" value="1"/>
</dbReference>
<dbReference type="InterPro" id="IPR036779">
    <property type="entry name" value="LysM_dom_sf"/>
</dbReference>
<evidence type="ECO:0000259" key="4">
    <source>
        <dbReference type="PROSITE" id="PS51782"/>
    </source>
</evidence>
<dbReference type="PANTHER" id="PTHR21666:SF263">
    <property type="entry name" value="MUREIN HYDROLASE ACTIVATOR NLPD"/>
    <property type="match status" value="1"/>
</dbReference>
<gene>
    <name evidence="5" type="ORF">GTOL_10845</name>
</gene>